<evidence type="ECO:0000256" key="1">
    <source>
        <dbReference type="SAM" id="MobiDB-lite"/>
    </source>
</evidence>
<gene>
    <name evidence="2" type="ORF">Uis4E_0318</name>
</gene>
<proteinExistence type="predicted"/>
<accession>A0A2N5J5F6</accession>
<name>A0A2N5J5F6_9BIFI</name>
<dbReference type="RefSeq" id="WP_133125373.1">
    <property type="nucleotide sequence ID" value="NZ_NMWT01000003.1"/>
</dbReference>
<reference evidence="2 3" key="1">
    <citation type="submission" date="2017-07" db="EMBL/GenBank/DDBJ databases">
        <title>Bifidobacterium novel species.</title>
        <authorList>
            <person name="Lugli G.A."/>
            <person name="Milani C."/>
            <person name="Duranti S."/>
            <person name="Mangifesta M."/>
        </authorList>
    </citation>
    <scope>NUCLEOTIDE SEQUENCE [LARGE SCALE GENOMIC DNA]</scope>
    <source>
        <strain evidence="2 3">77</strain>
    </source>
</reference>
<evidence type="ECO:0000313" key="3">
    <source>
        <dbReference type="Proteomes" id="UP000235034"/>
    </source>
</evidence>
<dbReference type="OrthoDB" id="3231571at2"/>
<dbReference type="EMBL" id="NMWT01000003">
    <property type="protein sequence ID" value="PLS29444.1"/>
    <property type="molecule type" value="Genomic_DNA"/>
</dbReference>
<dbReference type="Proteomes" id="UP000235034">
    <property type="component" value="Unassembled WGS sequence"/>
</dbReference>
<dbReference type="AlphaFoldDB" id="A0A2N5J5F6"/>
<sequence>MPLEVIGEGAEARSIPVRAPMFSAAQITYLSGLPAVISVGPSRIRYAKGFQRACLRRYLNGANPTDLFRKAGLDPAVIGAKRIERCFQRWRSNAALLLESDDAGDDERFFVAGTPAQSGAGVRLTASDARAGAGGREGTDCGGYGYSPGRVIDQLSRYVDRLEKENSMLRERLGMTDRPNEEQSARQESEGQEA</sequence>
<protein>
    <submittedName>
        <fullName evidence="2">Uncharacterized protein</fullName>
    </submittedName>
</protein>
<evidence type="ECO:0000313" key="2">
    <source>
        <dbReference type="EMBL" id="PLS29444.1"/>
    </source>
</evidence>
<keyword evidence="3" id="KW-1185">Reference proteome</keyword>
<feature type="region of interest" description="Disordered" evidence="1">
    <location>
        <begin position="168"/>
        <end position="194"/>
    </location>
</feature>
<organism evidence="2 3">
    <name type="scientific">Bifidobacterium parmae</name>
    <dbReference type="NCBI Taxonomy" id="361854"/>
    <lineage>
        <taxon>Bacteria</taxon>
        <taxon>Bacillati</taxon>
        <taxon>Actinomycetota</taxon>
        <taxon>Actinomycetes</taxon>
        <taxon>Bifidobacteriales</taxon>
        <taxon>Bifidobacteriaceae</taxon>
        <taxon>Bifidobacterium</taxon>
    </lineage>
</organism>
<comment type="caution">
    <text evidence="2">The sequence shown here is derived from an EMBL/GenBank/DDBJ whole genome shotgun (WGS) entry which is preliminary data.</text>
</comment>